<dbReference type="AlphaFoldDB" id="A0AAV5R2H4"/>
<dbReference type="Pfam" id="PF00227">
    <property type="entry name" value="Proteasome"/>
    <property type="match status" value="1"/>
</dbReference>
<keyword evidence="4 6" id="KW-0539">Nucleus</keyword>
<dbReference type="InterPro" id="IPR023332">
    <property type="entry name" value="Proteasome_alpha-type"/>
</dbReference>
<evidence type="ECO:0000256" key="3">
    <source>
        <dbReference type="ARBA" id="ARBA00022942"/>
    </source>
</evidence>
<gene>
    <name evidence="8" type="ORF">DAPK24_023040</name>
</gene>
<evidence type="ECO:0000256" key="1">
    <source>
        <dbReference type="ARBA" id="ARBA00002000"/>
    </source>
</evidence>
<dbReference type="GO" id="GO:0005634">
    <property type="term" value="C:nucleus"/>
    <property type="evidence" value="ECO:0007669"/>
    <property type="project" value="UniProtKB-SubCell"/>
</dbReference>
<dbReference type="InterPro" id="IPR029055">
    <property type="entry name" value="Ntn_hydrolases_N"/>
</dbReference>
<dbReference type="PROSITE" id="PS51475">
    <property type="entry name" value="PROTEASOME_ALPHA_2"/>
    <property type="match status" value="1"/>
</dbReference>
<feature type="domain" description="Proteasome alpha-type subunits" evidence="7">
    <location>
        <begin position="5"/>
        <end position="27"/>
    </location>
</feature>
<evidence type="ECO:0000256" key="6">
    <source>
        <dbReference type="RuleBase" id="RU000551"/>
    </source>
</evidence>
<dbReference type="InterPro" id="IPR001353">
    <property type="entry name" value="Proteasome_sua/b"/>
</dbReference>
<evidence type="ECO:0000256" key="4">
    <source>
        <dbReference type="ARBA" id="ARBA00023242"/>
    </source>
</evidence>
<dbReference type="EMBL" id="BTGB01000003">
    <property type="protein sequence ID" value="GMM45729.1"/>
    <property type="molecule type" value="Genomic_DNA"/>
</dbReference>
<evidence type="ECO:0000313" key="9">
    <source>
        <dbReference type="Proteomes" id="UP001378960"/>
    </source>
</evidence>
<keyword evidence="3 5" id="KW-0647">Proteasome</keyword>
<proteinExistence type="inferred from homology"/>
<dbReference type="Proteomes" id="UP001378960">
    <property type="component" value="Unassembled WGS sequence"/>
</dbReference>
<protein>
    <recommendedName>
        <fullName evidence="6">Proteasome subunit alpha type</fullName>
    </recommendedName>
</protein>
<evidence type="ECO:0000256" key="5">
    <source>
        <dbReference type="PROSITE-ProRule" id="PRU00808"/>
    </source>
</evidence>
<dbReference type="InterPro" id="IPR050115">
    <property type="entry name" value="Proteasome_alpha"/>
</dbReference>
<evidence type="ECO:0000256" key="2">
    <source>
        <dbReference type="ARBA" id="ARBA00003542"/>
    </source>
</evidence>
<name>A0AAV5R2H4_PICKL</name>
<dbReference type="InterPro" id="IPR000426">
    <property type="entry name" value="Proteasome_asu_N"/>
</dbReference>
<accession>A0AAV5R2H4</accession>
<sequence>MSRRYDSRTTIFSPEGRLYQVEYALEAIAHAGTTLAILSPKEGIVLLAERKIISKLLESSSNSEKIYKINDQTIVSVAGLTADAEILIDRMRNDCQQYLKIYNKLPNTMQVVNKVCDFKQGYTQFGGLRPFGVSFLFAGYDSLNGFQLYSSNPSGNYSGWLATSIGENSSSVQTLLKQELNANSTESHNDITLDDALKIALKVLSKTSDNTHLSADKLELASLSLQSNTNKPTIKLYTPKEIDNLLNLHDLSKKEEE</sequence>
<comment type="subcellular location">
    <subcellularLocation>
        <location evidence="6">Cytoplasm</location>
    </subcellularLocation>
    <subcellularLocation>
        <location evidence="6">Nucleus</location>
    </subcellularLocation>
</comment>
<dbReference type="SUPFAM" id="SSF56235">
    <property type="entry name" value="N-terminal nucleophile aminohydrolases (Ntn hydrolases)"/>
    <property type="match status" value="1"/>
</dbReference>
<dbReference type="SMART" id="SM00948">
    <property type="entry name" value="Proteasome_A_N"/>
    <property type="match status" value="1"/>
</dbReference>
<comment type="caution">
    <text evidence="8">The sequence shown here is derived from an EMBL/GenBank/DDBJ whole genome shotgun (WGS) entry which is preliminary data.</text>
</comment>
<dbReference type="GO" id="GO:0019773">
    <property type="term" value="C:proteasome core complex, alpha-subunit complex"/>
    <property type="evidence" value="ECO:0007669"/>
    <property type="project" value="UniProtKB-UniRule"/>
</dbReference>
<comment type="subunit">
    <text evidence="6">The 26S proteasome consists of a 20S proteasome core and two 19S regulatory subunits.</text>
</comment>
<evidence type="ECO:0000259" key="7">
    <source>
        <dbReference type="PROSITE" id="PS00388"/>
    </source>
</evidence>
<dbReference type="GO" id="GO:0010499">
    <property type="term" value="P:proteasomal ubiquitin-independent protein catabolic process"/>
    <property type="evidence" value="ECO:0007669"/>
    <property type="project" value="UniProtKB-ARBA"/>
</dbReference>
<keyword evidence="6" id="KW-0963">Cytoplasm</keyword>
<evidence type="ECO:0000313" key="8">
    <source>
        <dbReference type="EMBL" id="GMM45729.1"/>
    </source>
</evidence>
<dbReference type="FunFam" id="3.60.20.10:FF:000031">
    <property type="entry name" value="Proteasome subunit alpha type"/>
    <property type="match status" value="1"/>
</dbReference>
<dbReference type="GO" id="GO:0005737">
    <property type="term" value="C:cytoplasm"/>
    <property type="evidence" value="ECO:0007669"/>
    <property type="project" value="UniProtKB-SubCell"/>
</dbReference>
<comment type="function">
    <text evidence="1">The proteasome is a multicatalytic proteinase complex which is characterized by its ability to cleave peptides with Arg, Phe, Tyr, Leu, and Glu adjacent to the leaving group at neutral or slightly basic pH. The proteasome has an ATP-dependent proteolytic activity.</text>
</comment>
<comment type="similarity">
    <text evidence="5 6">Belongs to the peptidase T1A family.</text>
</comment>
<dbReference type="Pfam" id="PF10584">
    <property type="entry name" value="Proteasome_A_N"/>
    <property type="match status" value="1"/>
</dbReference>
<dbReference type="PROSITE" id="PS00388">
    <property type="entry name" value="PROTEASOME_ALPHA_1"/>
    <property type="match status" value="1"/>
</dbReference>
<dbReference type="Gene3D" id="3.60.20.10">
    <property type="entry name" value="Glutamine Phosphoribosylpyrophosphate, subunit 1, domain 1"/>
    <property type="match status" value="1"/>
</dbReference>
<reference evidence="8 9" key="1">
    <citation type="journal article" date="2023" name="Elife">
        <title>Identification of key yeast species and microbe-microbe interactions impacting larval growth of Drosophila in the wild.</title>
        <authorList>
            <person name="Mure A."/>
            <person name="Sugiura Y."/>
            <person name="Maeda R."/>
            <person name="Honda K."/>
            <person name="Sakurai N."/>
            <person name="Takahashi Y."/>
            <person name="Watada M."/>
            <person name="Katoh T."/>
            <person name="Gotoh A."/>
            <person name="Gotoh Y."/>
            <person name="Taniguchi I."/>
            <person name="Nakamura K."/>
            <person name="Hayashi T."/>
            <person name="Katayama T."/>
            <person name="Uemura T."/>
            <person name="Hattori Y."/>
        </authorList>
    </citation>
    <scope>NUCLEOTIDE SEQUENCE [LARGE SCALE GENOMIC DNA]</scope>
    <source>
        <strain evidence="8 9">PK-24</strain>
    </source>
</reference>
<dbReference type="PANTHER" id="PTHR11599">
    <property type="entry name" value="PROTEASOME SUBUNIT ALPHA/BETA"/>
    <property type="match status" value="1"/>
</dbReference>
<keyword evidence="9" id="KW-1185">Reference proteome</keyword>
<dbReference type="GO" id="GO:0043161">
    <property type="term" value="P:proteasome-mediated ubiquitin-dependent protein catabolic process"/>
    <property type="evidence" value="ECO:0007669"/>
    <property type="project" value="UniProtKB-ARBA"/>
</dbReference>
<organism evidence="8 9">
    <name type="scientific">Pichia kluyveri</name>
    <name type="common">Yeast</name>
    <dbReference type="NCBI Taxonomy" id="36015"/>
    <lineage>
        <taxon>Eukaryota</taxon>
        <taxon>Fungi</taxon>
        <taxon>Dikarya</taxon>
        <taxon>Ascomycota</taxon>
        <taxon>Saccharomycotina</taxon>
        <taxon>Pichiomycetes</taxon>
        <taxon>Pichiales</taxon>
        <taxon>Pichiaceae</taxon>
        <taxon>Pichia</taxon>
    </lineage>
</organism>
<comment type="function">
    <text evidence="2">The proteasome degrades poly-ubiquitinated proteins in the cytoplasm and in the nucleus. It is essential for the regulated turnover of proteins and for the removal of misfolded proteins. The proteasome is a multicatalytic proteinase complex that is characterized by its ability to cleave peptides with Arg, Phe, Tyr, Leu, and Glu adjacent to the leaving group at neutral or slightly basic pH. It has an ATP-dependent proteolytic activity.</text>
</comment>